<evidence type="ECO:0000313" key="2">
    <source>
        <dbReference type="Proteomes" id="UP000258016"/>
    </source>
</evidence>
<evidence type="ECO:0000313" key="1">
    <source>
        <dbReference type="EMBL" id="ASR52345.1"/>
    </source>
</evidence>
<keyword evidence="2" id="KW-1185">Reference proteome</keyword>
<dbReference type="InterPro" id="IPR019660">
    <property type="entry name" value="Put_sensory_transdc_reg_YbjN"/>
</dbReference>
<accession>A0ABM6M8V8</accession>
<dbReference type="Pfam" id="PF10722">
    <property type="entry name" value="YbjN"/>
    <property type="match status" value="1"/>
</dbReference>
<dbReference type="Proteomes" id="UP000258016">
    <property type="component" value="Chromosome"/>
</dbReference>
<evidence type="ECO:0008006" key="3">
    <source>
        <dbReference type="Google" id="ProtNLM"/>
    </source>
</evidence>
<dbReference type="CDD" id="cd17511">
    <property type="entry name" value="YbjN_AmyR-like"/>
    <property type="match status" value="1"/>
</dbReference>
<gene>
    <name evidence="1" type="ORF">B5J99_13495</name>
</gene>
<sequence>MCVSRLCVLLGGPLGQRRCYRKPDAPLFCGNAHIAENAKILRISVLFGTIRQAAKCDRRTWPRCRKRKGGFAMKLNWKYGSIAGAIVMAAAAPLPASGQTVSAASPDTIAAVLTARGLPSELKQQPDGNPYIRSAFDDMPFLIALMNCDAQKAQCKTVQFYFGFNDRKGFALEKLNEWNRTKRFARAYLDTENDPVLVMDVDTDMGGVPRAVFNENLDVWLGQMQQYRRFVSE</sequence>
<dbReference type="EMBL" id="CP020083">
    <property type="protein sequence ID" value="ASR52345.1"/>
    <property type="molecule type" value="Genomic_DNA"/>
</dbReference>
<protein>
    <recommendedName>
        <fullName evidence="3">YbjN domain-containing protein</fullName>
    </recommendedName>
</protein>
<reference evidence="1 2" key="1">
    <citation type="submission" date="2017-03" db="EMBL/GenBank/DDBJ databases">
        <title>Complete genome sequence of Blastomonas fulva degrading microcsystin LR.</title>
        <authorList>
            <person name="Lee H.-g."/>
            <person name="Jin L."/>
            <person name="oh H.-M."/>
        </authorList>
    </citation>
    <scope>NUCLEOTIDE SEQUENCE [LARGE SCALE GENOMIC DNA]</scope>
    <source>
        <strain evidence="1 2">T2</strain>
    </source>
</reference>
<name>A0ABM6M8V8_9SPHN</name>
<organism evidence="1 2">
    <name type="scientific">Blastomonas fulva</name>
    <dbReference type="NCBI Taxonomy" id="1550728"/>
    <lineage>
        <taxon>Bacteria</taxon>
        <taxon>Pseudomonadati</taxon>
        <taxon>Pseudomonadota</taxon>
        <taxon>Alphaproteobacteria</taxon>
        <taxon>Sphingomonadales</taxon>
        <taxon>Sphingomonadaceae</taxon>
        <taxon>Blastomonas</taxon>
    </lineage>
</organism>
<proteinExistence type="predicted"/>